<organism evidence="1 2">
    <name type="scientific">Ramazzottius varieornatus</name>
    <name type="common">Water bear</name>
    <name type="synonym">Tardigrade</name>
    <dbReference type="NCBI Taxonomy" id="947166"/>
    <lineage>
        <taxon>Eukaryota</taxon>
        <taxon>Metazoa</taxon>
        <taxon>Ecdysozoa</taxon>
        <taxon>Tardigrada</taxon>
        <taxon>Eutardigrada</taxon>
        <taxon>Parachela</taxon>
        <taxon>Hypsibioidea</taxon>
        <taxon>Ramazzottiidae</taxon>
        <taxon>Ramazzottius</taxon>
    </lineage>
</organism>
<proteinExistence type="predicted"/>
<comment type="caution">
    <text evidence="1">The sequence shown here is derived from an EMBL/GenBank/DDBJ whole genome shotgun (WGS) entry which is preliminary data.</text>
</comment>
<protein>
    <submittedName>
        <fullName evidence="1">Uncharacterized protein</fullName>
    </submittedName>
</protein>
<evidence type="ECO:0000313" key="2">
    <source>
        <dbReference type="Proteomes" id="UP000186922"/>
    </source>
</evidence>
<keyword evidence="2" id="KW-1185">Reference proteome</keyword>
<dbReference type="EMBL" id="BDGG01000002">
    <property type="protein sequence ID" value="GAU92578.1"/>
    <property type="molecule type" value="Genomic_DNA"/>
</dbReference>
<dbReference type="Proteomes" id="UP000186922">
    <property type="component" value="Unassembled WGS sequence"/>
</dbReference>
<accession>A0A1D1V291</accession>
<dbReference type="AlphaFoldDB" id="A0A1D1V291"/>
<evidence type="ECO:0000313" key="1">
    <source>
        <dbReference type="EMBL" id="GAU92578.1"/>
    </source>
</evidence>
<gene>
    <name evidence="1" type="primary">RvY_04641-1</name>
    <name evidence="1" type="synonym">RvY_04641.1</name>
    <name evidence="1" type="ORF">RvY_04641</name>
</gene>
<reference evidence="1 2" key="1">
    <citation type="journal article" date="2016" name="Nat. Commun.">
        <title>Extremotolerant tardigrade genome and improved radiotolerance of human cultured cells by tardigrade-unique protein.</title>
        <authorList>
            <person name="Hashimoto T."/>
            <person name="Horikawa D.D."/>
            <person name="Saito Y."/>
            <person name="Kuwahara H."/>
            <person name="Kozuka-Hata H."/>
            <person name="Shin-I T."/>
            <person name="Minakuchi Y."/>
            <person name="Ohishi K."/>
            <person name="Motoyama A."/>
            <person name="Aizu T."/>
            <person name="Enomoto A."/>
            <person name="Kondo K."/>
            <person name="Tanaka S."/>
            <person name="Hara Y."/>
            <person name="Koshikawa S."/>
            <person name="Sagara H."/>
            <person name="Miura T."/>
            <person name="Yokobori S."/>
            <person name="Miyagawa K."/>
            <person name="Suzuki Y."/>
            <person name="Kubo T."/>
            <person name="Oyama M."/>
            <person name="Kohara Y."/>
            <person name="Fujiyama A."/>
            <person name="Arakawa K."/>
            <person name="Katayama T."/>
            <person name="Toyoda A."/>
            <person name="Kunieda T."/>
        </authorList>
    </citation>
    <scope>NUCLEOTIDE SEQUENCE [LARGE SCALE GENOMIC DNA]</scope>
    <source>
        <strain evidence="1 2">YOKOZUNA-1</strain>
    </source>
</reference>
<sequence>MAQSGVDGLSKRRKLMEEDRKLFCVLPFSIQEVLRCVFELLEPGGRPARSPATTANATLSFAVSILSCLEHIM</sequence>
<name>A0A1D1V291_RAMVA</name>